<dbReference type="AlphaFoldDB" id="A0A8X6H0Q6"/>
<evidence type="ECO:0000313" key="1">
    <source>
        <dbReference type="EMBL" id="GFQ77574.1"/>
    </source>
</evidence>
<sequence>MSLYRNLMDLERSREGKKSHRKGTFPFSITKGTLRWKGSCIVLPIGYSFPSCGRQIHIVKKKNKNMERLDADVIKDGGLIRRHPDIATSIFSFLYNIPHMDLYSSLYSKIIRRHLLI</sequence>
<organism evidence="1 2">
    <name type="scientific">Trichonephila clavata</name>
    <name type="common">Joro spider</name>
    <name type="synonym">Nephila clavata</name>
    <dbReference type="NCBI Taxonomy" id="2740835"/>
    <lineage>
        <taxon>Eukaryota</taxon>
        <taxon>Metazoa</taxon>
        <taxon>Ecdysozoa</taxon>
        <taxon>Arthropoda</taxon>
        <taxon>Chelicerata</taxon>
        <taxon>Arachnida</taxon>
        <taxon>Araneae</taxon>
        <taxon>Araneomorphae</taxon>
        <taxon>Entelegynae</taxon>
        <taxon>Araneoidea</taxon>
        <taxon>Nephilidae</taxon>
        <taxon>Trichonephila</taxon>
    </lineage>
</organism>
<dbReference type="Proteomes" id="UP000887116">
    <property type="component" value="Unassembled WGS sequence"/>
</dbReference>
<dbReference type="EMBL" id="BMAO01021808">
    <property type="protein sequence ID" value="GFQ77574.1"/>
    <property type="molecule type" value="Genomic_DNA"/>
</dbReference>
<proteinExistence type="predicted"/>
<comment type="caution">
    <text evidence="1">The sequence shown here is derived from an EMBL/GenBank/DDBJ whole genome shotgun (WGS) entry which is preliminary data.</text>
</comment>
<accession>A0A8X6H0Q6</accession>
<name>A0A8X6H0Q6_TRICU</name>
<reference evidence="1" key="1">
    <citation type="submission" date="2020-07" db="EMBL/GenBank/DDBJ databases">
        <title>Multicomponent nature underlies the extraordinary mechanical properties of spider dragline silk.</title>
        <authorList>
            <person name="Kono N."/>
            <person name="Nakamura H."/>
            <person name="Mori M."/>
            <person name="Yoshida Y."/>
            <person name="Ohtoshi R."/>
            <person name="Malay A.D."/>
            <person name="Moran D.A.P."/>
            <person name="Tomita M."/>
            <person name="Numata K."/>
            <person name="Arakawa K."/>
        </authorList>
    </citation>
    <scope>NUCLEOTIDE SEQUENCE</scope>
</reference>
<keyword evidence="2" id="KW-1185">Reference proteome</keyword>
<gene>
    <name evidence="1" type="ORF">TNCT_677871</name>
</gene>
<evidence type="ECO:0000313" key="2">
    <source>
        <dbReference type="Proteomes" id="UP000887116"/>
    </source>
</evidence>
<protein>
    <submittedName>
        <fullName evidence="1">Uncharacterized protein</fullName>
    </submittedName>
</protein>